<protein>
    <submittedName>
        <fullName evidence="3">MBL fold metallo-hydrolase</fullName>
    </submittedName>
</protein>
<accession>A0A317CQG6</accession>
<dbReference type="EMBL" id="QGKR01000366">
    <property type="protein sequence ID" value="PWR04729.1"/>
    <property type="molecule type" value="Genomic_DNA"/>
</dbReference>
<feature type="chain" id="PRO_5016434942" evidence="2">
    <location>
        <begin position="36"/>
        <end position="45"/>
    </location>
</feature>
<evidence type="ECO:0000256" key="1">
    <source>
        <dbReference type="SAM" id="MobiDB-lite"/>
    </source>
</evidence>
<evidence type="ECO:0000256" key="2">
    <source>
        <dbReference type="SAM" id="SignalP"/>
    </source>
</evidence>
<dbReference type="Proteomes" id="UP000245410">
    <property type="component" value="Unassembled WGS sequence"/>
</dbReference>
<keyword evidence="4" id="KW-1185">Reference proteome</keyword>
<name>A0A317CQG6_9ACTN</name>
<feature type="signal peptide" evidence="2">
    <location>
        <begin position="1"/>
        <end position="35"/>
    </location>
</feature>
<reference evidence="3 4" key="1">
    <citation type="submission" date="2018-05" db="EMBL/GenBank/DDBJ databases">
        <title>Micromonospora atacamensis sp. nov., a novel actinobacteria isolated from high altitude Atacama Desert soil.</title>
        <authorList>
            <person name="Carro L."/>
            <person name="Golinska P."/>
            <person name="Klenk H.-P."/>
            <person name="Goodfellow M."/>
        </authorList>
    </citation>
    <scope>NUCLEOTIDE SEQUENCE [LARGE SCALE GENOMIC DNA]</scope>
    <source>
        <strain evidence="3 4">5R2A7</strain>
    </source>
</reference>
<sequence>MPNLDRRRFLRDAAATTALVSAGGLAATSATPAHAAPPAAAPAPT</sequence>
<gene>
    <name evidence="3" type="ORF">DKT68_30620</name>
</gene>
<dbReference type="PROSITE" id="PS51318">
    <property type="entry name" value="TAT"/>
    <property type="match status" value="1"/>
</dbReference>
<feature type="region of interest" description="Disordered" evidence="1">
    <location>
        <begin position="25"/>
        <end position="45"/>
    </location>
</feature>
<evidence type="ECO:0000313" key="3">
    <source>
        <dbReference type="EMBL" id="PWR04729.1"/>
    </source>
</evidence>
<keyword evidence="2" id="KW-0732">Signal</keyword>
<dbReference type="AlphaFoldDB" id="A0A317CQG6"/>
<feature type="compositionally biased region" description="Low complexity" evidence="1">
    <location>
        <begin position="26"/>
        <end position="38"/>
    </location>
</feature>
<dbReference type="InterPro" id="IPR006311">
    <property type="entry name" value="TAT_signal"/>
</dbReference>
<keyword evidence="3" id="KW-0378">Hydrolase</keyword>
<evidence type="ECO:0000313" key="4">
    <source>
        <dbReference type="Proteomes" id="UP000245410"/>
    </source>
</evidence>
<dbReference type="GO" id="GO:0016787">
    <property type="term" value="F:hydrolase activity"/>
    <property type="evidence" value="ECO:0007669"/>
    <property type="project" value="UniProtKB-KW"/>
</dbReference>
<comment type="caution">
    <text evidence="3">The sequence shown here is derived from an EMBL/GenBank/DDBJ whole genome shotgun (WGS) entry which is preliminary data.</text>
</comment>
<organism evidence="3 4">
    <name type="scientific">Micromonospora acroterricola</name>
    <dbReference type="NCBI Taxonomy" id="2202421"/>
    <lineage>
        <taxon>Bacteria</taxon>
        <taxon>Bacillati</taxon>
        <taxon>Actinomycetota</taxon>
        <taxon>Actinomycetes</taxon>
        <taxon>Micromonosporales</taxon>
        <taxon>Micromonosporaceae</taxon>
        <taxon>Micromonospora</taxon>
    </lineage>
</organism>
<proteinExistence type="predicted"/>
<feature type="non-terminal residue" evidence="3">
    <location>
        <position position="45"/>
    </location>
</feature>